<organism evidence="3">
    <name type="scientific">Utricularia reniformis</name>
    <dbReference type="NCBI Taxonomy" id="192314"/>
    <lineage>
        <taxon>Eukaryota</taxon>
        <taxon>Viridiplantae</taxon>
        <taxon>Streptophyta</taxon>
        <taxon>Embryophyta</taxon>
        <taxon>Tracheophyta</taxon>
        <taxon>Spermatophyta</taxon>
        <taxon>Magnoliopsida</taxon>
        <taxon>eudicotyledons</taxon>
        <taxon>Gunneridae</taxon>
        <taxon>Pentapetalae</taxon>
        <taxon>asterids</taxon>
        <taxon>lamiids</taxon>
        <taxon>Lamiales</taxon>
        <taxon>Lentibulariaceae</taxon>
        <taxon>Utricularia</taxon>
    </lineage>
</organism>
<protein>
    <submittedName>
        <fullName evidence="3">Uncharacterized protein</fullName>
    </submittedName>
</protein>
<feature type="compositionally biased region" description="Polar residues" evidence="1">
    <location>
        <begin position="1"/>
        <end position="10"/>
    </location>
</feature>
<evidence type="ECO:0000313" key="3">
    <source>
        <dbReference type="EMBL" id="ART32334.1"/>
    </source>
</evidence>
<feature type="region of interest" description="Disordered" evidence="1">
    <location>
        <begin position="1"/>
        <end position="46"/>
    </location>
</feature>
<sequence length="131" mass="15190">MEWNLQFSRQTYEKVDSPAGTSSTARSSFSLGSRSKKQREPPGHHGENYHSFNWHLTIFFSLGPGLVFLINKKRNEVKHFWLRDLFTGNRFSNETRLVDVTSLIYDHPCLLKSLQILLYHLLSFENASPCS</sequence>
<keyword evidence="2" id="KW-1133">Transmembrane helix</keyword>
<evidence type="ECO:0000256" key="2">
    <source>
        <dbReference type="SAM" id="Phobius"/>
    </source>
</evidence>
<keyword evidence="3" id="KW-0496">Mitochondrion</keyword>
<proteinExistence type="predicted"/>
<keyword evidence="2" id="KW-0812">Transmembrane</keyword>
<name>A0A1Y0B4M2_9LAMI</name>
<dbReference type="AlphaFoldDB" id="A0A1Y0B4M2"/>
<feature type="transmembrane region" description="Helical" evidence="2">
    <location>
        <begin position="52"/>
        <end position="70"/>
    </location>
</feature>
<dbReference type="EMBL" id="KY774314">
    <property type="protein sequence ID" value="ART32334.1"/>
    <property type="molecule type" value="Genomic_DNA"/>
</dbReference>
<reference evidence="3" key="1">
    <citation type="submission" date="2017-03" db="EMBL/GenBank/DDBJ databases">
        <title>The mitochondrial genome of the carnivorous plant Utricularia reniformis (Lentibulariaceae): structure, comparative analysis and evolutionary landmarks.</title>
        <authorList>
            <person name="Silva S.R."/>
            <person name="Alvarenga D.O."/>
            <person name="Michael T.P."/>
            <person name="Miranda V.F.O."/>
            <person name="Varani A.M."/>
        </authorList>
    </citation>
    <scope>NUCLEOTIDE SEQUENCE</scope>
</reference>
<geneLocation type="mitochondrion" evidence="3"/>
<feature type="compositionally biased region" description="Polar residues" evidence="1">
    <location>
        <begin position="19"/>
        <end position="33"/>
    </location>
</feature>
<evidence type="ECO:0000256" key="1">
    <source>
        <dbReference type="SAM" id="MobiDB-lite"/>
    </source>
</evidence>
<keyword evidence="2" id="KW-0472">Membrane</keyword>
<accession>A0A1Y0B4M2</accession>
<gene>
    <name evidence="3" type="ORF">AEK19_MT2187</name>
</gene>